<evidence type="ECO:0000259" key="8">
    <source>
        <dbReference type="PROSITE" id="PS50023"/>
    </source>
</evidence>
<feature type="compositionally biased region" description="Basic residues" evidence="6">
    <location>
        <begin position="1071"/>
        <end position="1080"/>
    </location>
</feature>
<dbReference type="InterPro" id="IPR001781">
    <property type="entry name" value="Znf_LIM"/>
</dbReference>
<dbReference type="GO" id="GO:0005634">
    <property type="term" value="C:nucleus"/>
    <property type="evidence" value="ECO:0007669"/>
    <property type="project" value="TreeGrafter"/>
</dbReference>
<organism evidence="10 11">
    <name type="scientific">Cafeteria roenbergensis</name>
    <name type="common">Marine flagellate</name>
    <dbReference type="NCBI Taxonomy" id="33653"/>
    <lineage>
        <taxon>Eukaryota</taxon>
        <taxon>Sar</taxon>
        <taxon>Stramenopiles</taxon>
        <taxon>Bigyra</taxon>
        <taxon>Opalozoa</taxon>
        <taxon>Bicosoecida</taxon>
        <taxon>Cafeteriaceae</taxon>
        <taxon>Cafeteria</taxon>
    </lineage>
</organism>
<feature type="domain" description="LIM zinc-binding" evidence="8">
    <location>
        <begin position="1171"/>
        <end position="1246"/>
    </location>
</feature>
<evidence type="ECO:0000259" key="9">
    <source>
        <dbReference type="PROSITE" id="PS51757"/>
    </source>
</evidence>
<feature type="domain" description="TH1" evidence="9">
    <location>
        <begin position="9"/>
        <end position="203"/>
    </location>
</feature>
<feature type="domain" description="LIM zinc-binding" evidence="8">
    <location>
        <begin position="1369"/>
        <end position="1426"/>
    </location>
</feature>
<feature type="domain" description="LIM zinc-binding" evidence="8">
    <location>
        <begin position="1427"/>
        <end position="1486"/>
    </location>
</feature>
<dbReference type="PROSITE" id="PS50020">
    <property type="entry name" value="WW_DOMAIN_2"/>
    <property type="match status" value="2"/>
</dbReference>
<feature type="region of interest" description="Disordered" evidence="6">
    <location>
        <begin position="1740"/>
        <end position="1860"/>
    </location>
</feature>
<evidence type="ECO:0000256" key="3">
    <source>
        <dbReference type="ARBA" id="ARBA00022833"/>
    </source>
</evidence>
<proteinExistence type="predicted"/>
<evidence type="ECO:0000256" key="4">
    <source>
        <dbReference type="ARBA" id="ARBA00023038"/>
    </source>
</evidence>
<dbReference type="GO" id="GO:0046872">
    <property type="term" value="F:metal ion binding"/>
    <property type="evidence" value="ECO:0007669"/>
    <property type="project" value="UniProtKB-KW"/>
</dbReference>
<evidence type="ECO:0000256" key="2">
    <source>
        <dbReference type="ARBA" id="ARBA00022737"/>
    </source>
</evidence>
<dbReference type="GO" id="GO:0003774">
    <property type="term" value="F:cytoskeletal motor activity"/>
    <property type="evidence" value="ECO:0007669"/>
    <property type="project" value="InterPro"/>
</dbReference>
<dbReference type="Gene3D" id="2.20.70.10">
    <property type="match status" value="2"/>
</dbReference>
<keyword evidence="11" id="KW-1185">Reference proteome</keyword>
<evidence type="ECO:0000256" key="5">
    <source>
        <dbReference type="PROSITE-ProRule" id="PRU00125"/>
    </source>
</evidence>
<dbReference type="CDD" id="cd08368">
    <property type="entry name" value="LIM"/>
    <property type="match status" value="5"/>
</dbReference>
<feature type="domain" description="WW" evidence="7">
    <location>
        <begin position="1806"/>
        <end position="1839"/>
    </location>
</feature>
<evidence type="ECO:0000313" key="11">
    <source>
        <dbReference type="Proteomes" id="UP000323011"/>
    </source>
</evidence>
<feature type="region of interest" description="Disordered" evidence="6">
    <location>
        <begin position="455"/>
        <end position="478"/>
    </location>
</feature>
<dbReference type="InterPro" id="IPR036020">
    <property type="entry name" value="WW_dom_sf"/>
</dbReference>
<feature type="compositionally biased region" description="Acidic residues" evidence="6">
    <location>
        <begin position="1161"/>
        <end position="1170"/>
    </location>
</feature>
<feature type="compositionally biased region" description="Pro residues" evidence="6">
    <location>
        <begin position="1773"/>
        <end position="1782"/>
    </location>
</feature>
<dbReference type="PANTHER" id="PTHR24205:SF16">
    <property type="entry name" value="GH01042P-RELATED"/>
    <property type="match status" value="1"/>
</dbReference>
<feature type="region of interest" description="Disordered" evidence="6">
    <location>
        <begin position="1137"/>
        <end position="1170"/>
    </location>
</feature>
<dbReference type="PROSITE" id="PS50023">
    <property type="entry name" value="LIM_DOMAIN_2"/>
    <property type="match status" value="7"/>
</dbReference>
<dbReference type="SMART" id="SM00456">
    <property type="entry name" value="WW"/>
    <property type="match status" value="2"/>
</dbReference>
<comment type="caution">
    <text evidence="10">The sequence shown here is derived from an EMBL/GenBank/DDBJ whole genome shotgun (WGS) entry which is preliminary data.</text>
</comment>
<dbReference type="InterPro" id="IPR010926">
    <property type="entry name" value="Myosin_TH1"/>
</dbReference>
<feature type="domain" description="WW" evidence="7">
    <location>
        <begin position="1862"/>
        <end position="1889"/>
    </location>
</feature>
<dbReference type="SUPFAM" id="SSF57716">
    <property type="entry name" value="Glucocorticoid receptor-like (DNA-binding domain)"/>
    <property type="match status" value="7"/>
</dbReference>
<feature type="compositionally biased region" description="Low complexity" evidence="6">
    <location>
        <begin position="459"/>
        <end position="477"/>
    </location>
</feature>
<dbReference type="Pfam" id="PF06017">
    <property type="entry name" value="Myosin_TH1"/>
    <property type="match status" value="1"/>
</dbReference>
<dbReference type="PROSITE" id="PS00478">
    <property type="entry name" value="LIM_DOMAIN_1"/>
    <property type="match status" value="4"/>
</dbReference>
<feature type="domain" description="LIM zinc-binding" evidence="8">
    <location>
        <begin position="1307"/>
        <end position="1368"/>
    </location>
</feature>
<sequence length="1897" mass="199688">MAAPRLPVDDPLGAADSEAFRKARQAFCESRANAGALCGMDGKDAMETERVVFSRTIRKVNRRGVAQPRSLVVTSLAVYNLKPKQLSRWQRRIGLHELEELVVSPPESKQWSLLLHMWAASEEYDYLLEFDNEADRKAATAAVSSAFRELVGRPMSELSLPVAELSKRRVLKTQARARAKSATAESHRVRESRASVVRTNVAARRSVSSSTGFLGVSGAGSARASATAAQLGGAASPGGASARSMASDLAAVSEGLLPEQGQDRLVACGCSRGLTGPSDRAAWDAASRELARTALSVVDAVAARARADDSRAMPMLKRAEDEHGRASELACARLVADTVLHPQASASLHSWLGSMQADAAQLFEAAAALSSRPFRPKVVAAAAGDGQSDGEADSDSVPDIDDGSTAAGGGDDDDDDDDGGGPPLAALTTYEDAGEMRGWWLRVLWDLHSRAADAGGGSSPAAAAASAAAGKGPGSSPTRYQDVAEAVGRFYEVVPALLASPFPAGPAFIVGLRAEIARRNGIGSKQDSKGFASRSAGAAPWSHASASVLEQAAASPWVSEALSDDVATAAVASTADRVTSTPGTRTGHGFVPLEESVYLALLEIMMGQLHRPGDGEQGAETFGQLVRQAPMISLIMRLAPSAPTWAVRLRVVKDINVLLVRKDDNFARVMAAGDWPAWLVPLLSVVPKRDEDRDPRVKEYSKFVMNLYAMLLYHVMARGGDDVEDTIGRLFAQMRRQSGAWSGDVVAVARSVLSNLLVKIGSGCKRWRKDLTQPQWGGLFAVARVIEDFCFYRPEEAEQSGDTLRVAAATAELAKLADRRNAREPQPPPAADVGADQAATSGGGDDDGDDDGPSGGDGNDGPVLEWRSHGVCAVSRSGGVVPGLVPLLPEFASPAAVVPLATSADGKVDRASPGLHLGEADGEPLDLKLAKRTLTLLTKLGLKAKGKGGAAAAASAGASAAEKQVRRHGAGLVEAFEGIVKFFESVEKQGPAAIRELPAFLEKRQREQSTGFLSRGAASRKQLAAQLDASMMRQQAQREVRKQLKAQIDSIGDAIEVEDDVDIDEAALARARKSRRRGRRSQAETGAGGAGAASGAGAAGSAAGGGAEDPGPEGGGGGGGGGLKEEALRAAMGDVEGADKLGDDLGDDATLSDGASTMADGPDDREAEEDSDCLVCSEGLEGRDTMHVPGFGTCHVECVTCSECSRNLSVEGDPRASDFDLRTGGAAMSLDGKLLCRPHFLDQFKNGVCAGCLVPFRKGERVVEAAGRRWHPQHLVCESCNGPFLDGKCYGVSGLPYCSTCHTDLFLRCTGCGETVKDTEDGITALGKTWHRQCFTCTDCGSDFGGGKFYSRDGKPYCEEHYFENFAPKCAKCTRPVVADGLRACGAVWHNSCFGCSVCSCSFEDGRFMEKDGVPFCEEHYLDRFGQRCGGCGLVIKDKYLQALDQSWHPDCFVCAECGTGFDGGAFFSREGRPYCRGDFARLFCPTCPGCKEPVVDGATVKLGDDKWHAGCLKCNECDKPLEGQFVTLPDPPRRFHNQCFKCDDCGVLMVDDEGKCRYAMREGRKLCSKCLALASGKPCKGCGAVIPADVPCITALGGSWHPACLKCLSCDKEVSGKLLAVAGRPLCGDCFEGSKPMCAACAKTVDGPHKLVLGRPYHNDCLRCTVGGCSLDGGAVKRAEWPVCREHMADEPWPKETADRIAAWEAWEAARTDILAAIQTAKAAEAAAAAADGSQAASAGAAAPAPPAAPPAPAPAPAAAKPASKPQARPAAPAPAAPAAPPQSTTPAPAAPAPPAAPSPATAKPDVNDQFEAFRDEEGDLFFVNKTTGESQWTAPEGFDMSRVPPAAEEPIDESDPNSLWRAYADEEGDLYYVNRKTNETLWEAPAGFTRPAENA</sequence>
<reference evidence="10 11" key="1">
    <citation type="submission" date="2019-07" db="EMBL/GenBank/DDBJ databases">
        <title>Genomes of Cafeteria roenbergensis.</title>
        <authorList>
            <person name="Fischer M.G."/>
            <person name="Hackl T."/>
            <person name="Roman M."/>
        </authorList>
    </citation>
    <scope>NUCLEOTIDE SEQUENCE [LARGE SCALE GENOMIC DNA]</scope>
    <source>
        <strain evidence="10 11">BVI</strain>
    </source>
</reference>
<feature type="compositionally biased region" description="Polar residues" evidence="6">
    <location>
        <begin position="1826"/>
        <end position="1835"/>
    </location>
</feature>
<keyword evidence="3 5" id="KW-0862">Zinc</keyword>
<dbReference type="Proteomes" id="UP000323011">
    <property type="component" value="Unassembled WGS sequence"/>
</dbReference>
<feature type="compositionally biased region" description="Pro residues" evidence="6">
    <location>
        <begin position="1745"/>
        <end position="1757"/>
    </location>
</feature>
<dbReference type="SMART" id="SM00132">
    <property type="entry name" value="LIM"/>
    <property type="match status" value="8"/>
</dbReference>
<dbReference type="EMBL" id="VLTN01000033">
    <property type="protein sequence ID" value="KAA0150557.1"/>
    <property type="molecule type" value="Genomic_DNA"/>
</dbReference>
<dbReference type="Pfam" id="PF00412">
    <property type="entry name" value="LIM"/>
    <property type="match status" value="7"/>
</dbReference>
<feature type="compositionally biased region" description="Acidic residues" evidence="6">
    <location>
        <begin position="410"/>
        <end position="419"/>
    </location>
</feature>
<dbReference type="PROSITE" id="PS51757">
    <property type="entry name" value="TH1"/>
    <property type="match status" value="1"/>
</dbReference>
<dbReference type="InterPro" id="IPR001202">
    <property type="entry name" value="WW_dom"/>
</dbReference>
<feature type="region of interest" description="Disordered" evidence="6">
    <location>
        <begin position="1071"/>
        <end position="1124"/>
    </location>
</feature>
<dbReference type="CDD" id="cd00201">
    <property type="entry name" value="WW"/>
    <property type="match status" value="2"/>
</dbReference>
<feature type="region of interest" description="Disordered" evidence="6">
    <location>
        <begin position="380"/>
        <end position="428"/>
    </location>
</feature>
<keyword evidence="2" id="KW-0677">Repeat</keyword>
<name>A0A5A8CD72_CAFRO</name>
<accession>A0A5A8CD72</accession>
<evidence type="ECO:0000256" key="1">
    <source>
        <dbReference type="ARBA" id="ARBA00022723"/>
    </source>
</evidence>
<feature type="domain" description="LIM zinc-binding" evidence="8">
    <location>
        <begin position="1578"/>
        <end position="1638"/>
    </location>
</feature>
<protein>
    <submittedName>
        <fullName evidence="10">Uncharacterized protein</fullName>
    </submittedName>
</protein>
<evidence type="ECO:0000256" key="6">
    <source>
        <dbReference type="SAM" id="MobiDB-lite"/>
    </source>
</evidence>
<evidence type="ECO:0000313" key="10">
    <source>
        <dbReference type="EMBL" id="KAA0150557.1"/>
    </source>
</evidence>
<feature type="compositionally biased region" description="Low complexity" evidence="6">
    <location>
        <begin position="1758"/>
        <end position="1772"/>
    </location>
</feature>
<dbReference type="InterPro" id="IPR031570">
    <property type="entry name" value="NBEA/BDCP_DUF4704"/>
</dbReference>
<gene>
    <name evidence="10" type="ORF">FNF29_05132</name>
</gene>
<feature type="region of interest" description="Disordered" evidence="6">
    <location>
        <begin position="818"/>
        <end position="864"/>
    </location>
</feature>
<dbReference type="GO" id="GO:0003712">
    <property type="term" value="F:transcription coregulator activity"/>
    <property type="evidence" value="ECO:0007669"/>
    <property type="project" value="TreeGrafter"/>
</dbReference>
<feature type="compositionally biased region" description="Gly residues" evidence="6">
    <location>
        <begin position="1086"/>
        <end position="1122"/>
    </location>
</feature>
<feature type="domain" description="LIM zinc-binding" evidence="8">
    <location>
        <begin position="1513"/>
        <end position="1576"/>
    </location>
</feature>
<dbReference type="Pfam" id="PF00397">
    <property type="entry name" value="WW"/>
    <property type="match status" value="1"/>
</dbReference>
<feature type="domain" description="LIM zinc-binding" evidence="8">
    <location>
        <begin position="1247"/>
        <end position="1306"/>
    </location>
</feature>
<dbReference type="PANTHER" id="PTHR24205">
    <property type="entry name" value="FOUR AND A HALF LIM DOMAINS PROTEIN"/>
    <property type="match status" value="1"/>
</dbReference>
<dbReference type="Pfam" id="PF15787">
    <property type="entry name" value="DUF4704"/>
    <property type="match status" value="1"/>
</dbReference>
<feature type="compositionally biased region" description="Pro residues" evidence="6">
    <location>
        <begin position="1790"/>
        <end position="1799"/>
    </location>
</feature>
<dbReference type="SUPFAM" id="SSF51045">
    <property type="entry name" value="WW domain"/>
    <property type="match status" value="2"/>
</dbReference>
<keyword evidence="4 5" id="KW-0440">LIM domain</keyword>
<keyword evidence="1 5" id="KW-0479">Metal-binding</keyword>
<dbReference type="Gene3D" id="2.10.110.10">
    <property type="entry name" value="Cysteine Rich Protein"/>
    <property type="match status" value="8"/>
</dbReference>
<feature type="compositionally biased region" description="Acidic residues" evidence="6">
    <location>
        <begin position="388"/>
        <end position="402"/>
    </location>
</feature>
<evidence type="ECO:0000259" key="7">
    <source>
        <dbReference type="PROSITE" id="PS50020"/>
    </source>
</evidence>
<dbReference type="GO" id="GO:0016459">
    <property type="term" value="C:myosin complex"/>
    <property type="evidence" value="ECO:0007669"/>
    <property type="project" value="InterPro"/>
</dbReference>